<dbReference type="PANTHER" id="PTHR47843:SF2">
    <property type="entry name" value="BTB DOMAIN-CONTAINING PROTEIN"/>
    <property type="match status" value="1"/>
</dbReference>
<feature type="region of interest" description="Disordered" evidence="1">
    <location>
        <begin position="206"/>
        <end position="225"/>
    </location>
</feature>
<dbReference type="InterPro" id="IPR011333">
    <property type="entry name" value="SKP1/BTB/POZ_sf"/>
</dbReference>
<evidence type="ECO:0000259" key="2">
    <source>
        <dbReference type="PROSITE" id="PS50097"/>
    </source>
</evidence>
<evidence type="ECO:0000313" key="4">
    <source>
        <dbReference type="Proteomes" id="UP000578531"/>
    </source>
</evidence>
<protein>
    <recommendedName>
        <fullName evidence="2">BTB domain-containing protein</fullName>
    </recommendedName>
</protein>
<dbReference type="SUPFAM" id="SSF54695">
    <property type="entry name" value="POZ domain"/>
    <property type="match status" value="1"/>
</dbReference>
<dbReference type="Proteomes" id="UP000578531">
    <property type="component" value="Unassembled WGS sequence"/>
</dbReference>
<comment type="caution">
    <text evidence="3">The sequence shown here is derived from an EMBL/GenBank/DDBJ whole genome shotgun (WGS) entry which is preliminary data.</text>
</comment>
<proteinExistence type="predicted"/>
<dbReference type="PROSITE" id="PS50097">
    <property type="entry name" value="BTB"/>
    <property type="match status" value="1"/>
</dbReference>
<gene>
    <name evidence="3" type="ORF">HO173_008306</name>
</gene>
<dbReference type="InterPro" id="IPR000210">
    <property type="entry name" value="BTB/POZ_dom"/>
</dbReference>
<sequence>MAEAHVHLKLEGVTVVTFEAGPNKVVFRVHQNLLCDASIVFKAAFSGNFREASERSMSLPDHDKDSVGRMIQWLYTRKFELTFPVSSETSGECYMQLAKLNTLADKYDIYLLKNQIVDELFDLTKPPRNFKPPQISVTKYVYDNTTEGSSFRKLLVAWYVYRIDLKWYDCDTTKATLAEVSQDLAIDLAVALGVRQKYPERPNPFTLPSTFYHEEPPKKADEGYA</sequence>
<dbReference type="RefSeq" id="XP_037162792.1">
    <property type="nucleotide sequence ID" value="XM_037310206.1"/>
</dbReference>
<organism evidence="3 4">
    <name type="scientific">Letharia columbiana</name>
    <dbReference type="NCBI Taxonomy" id="112416"/>
    <lineage>
        <taxon>Eukaryota</taxon>
        <taxon>Fungi</taxon>
        <taxon>Dikarya</taxon>
        <taxon>Ascomycota</taxon>
        <taxon>Pezizomycotina</taxon>
        <taxon>Lecanoromycetes</taxon>
        <taxon>OSLEUM clade</taxon>
        <taxon>Lecanoromycetidae</taxon>
        <taxon>Lecanorales</taxon>
        <taxon>Lecanorineae</taxon>
        <taxon>Parmeliaceae</taxon>
        <taxon>Letharia</taxon>
    </lineage>
</organism>
<dbReference type="EMBL" id="JACCJC010000038">
    <property type="protein sequence ID" value="KAF6233374.1"/>
    <property type="molecule type" value="Genomic_DNA"/>
</dbReference>
<evidence type="ECO:0000256" key="1">
    <source>
        <dbReference type="SAM" id="MobiDB-lite"/>
    </source>
</evidence>
<keyword evidence="4" id="KW-1185">Reference proteome</keyword>
<dbReference type="PANTHER" id="PTHR47843">
    <property type="entry name" value="BTB DOMAIN-CONTAINING PROTEIN-RELATED"/>
    <property type="match status" value="1"/>
</dbReference>
<dbReference type="AlphaFoldDB" id="A0A8H6FRP2"/>
<dbReference type="Pfam" id="PF00651">
    <property type="entry name" value="BTB"/>
    <property type="match status" value="1"/>
</dbReference>
<feature type="compositionally biased region" description="Basic and acidic residues" evidence="1">
    <location>
        <begin position="212"/>
        <end position="225"/>
    </location>
</feature>
<reference evidence="3 4" key="1">
    <citation type="journal article" date="2020" name="Genomics">
        <title>Complete, high-quality genomes from long-read metagenomic sequencing of two wolf lichen thalli reveals enigmatic genome architecture.</title>
        <authorList>
            <person name="McKenzie S.K."/>
            <person name="Walston R.F."/>
            <person name="Allen J.L."/>
        </authorList>
    </citation>
    <scope>NUCLEOTIDE SEQUENCE [LARGE SCALE GENOMIC DNA]</scope>
    <source>
        <strain evidence="3">WasteWater2</strain>
    </source>
</reference>
<dbReference type="Gene3D" id="3.30.710.10">
    <property type="entry name" value="Potassium Channel Kv1.1, Chain A"/>
    <property type="match status" value="1"/>
</dbReference>
<dbReference type="GeneID" id="59289962"/>
<dbReference type="OrthoDB" id="61370at2759"/>
<name>A0A8H6FRP2_9LECA</name>
<accession>A0A8H6FRP2</accession>
<dbReference type="CDD" id="cd18186">
    <property type="entry name" value="BTB_POZ_ZBTB_KLHL-like"/>
    <property type="match status" value="1"/>
</dbReference>
<evidence type="ECO:0000313" key="3">
    <source>
        <dbReference type="EMBL" id="KAF6233374.1"/>
    </source>
</evidence>
<feature type="domain" description="BTB" evidence="2">
    <location>
        <begin position="14"/>
        <end position="83"/>
    </location>
</feature>